<evidence type="ECO:0000256" key="2">
    <source>
        <dbReference type="ARBA" id="ARBA00022679"/>
    </source>
</evidence>
<dbReference type="CDD" id="cd03801">
    <property type="entry name" value="GT4_PimA-like"/>
    <property type="match status" value="1"/>
</dbReference>
<keyword evidence="2" id="KW-0808">Transferase</keyword>
<reference evidence="5" key="2">
    <citation type="submission" date="2021-08" db="EMBL/GenBank/DDBJ databases">
        <authorList>
            <person name="Tani A."/>
            <person name="Ola A."/>
            <person name="Ogura Y."/>
            <person name="Katsura K."/>
            <person name="Hayashi T."/>
        </authorList>
    </citation>
    <scope>NUCLEOTIDE SEQUENCE</scope>
    <source>
        <strain evidence="5">DSM 23632</strain>
    </source>
</reference>
<comment type="caution">
    <text evidence="5">The sequence shown here is derived from an EMBL/GenBank/DDBJ whole genome shotgun (WGS) entry which is preliminary data.</text>
</comment>
<dbReference type="Proteomes" id="UP001055057">
    <property type="component" value="Unassembled WGS sequence"/>
</dbReference>
<dbReference type="Gene3D" id="3.40.50.2000">
    <property type="entry name" value="Glycogen Phosphorylase B"/>
    <property type="match status" value="2"/>
</dbReference>
<gene>
    <name evidence="5" type="primary">mshA_12</name>
    <name evidence="5" type="ORF">MPOCJGCO_2748</name>
</gene>
<dbReference type="RefSeq" id="WP_238183248.1">
    <property type="nucleotide sequence ID" value="NZ_BPRB01000151.1"/>
</dbReference>
<organism evidence="5 6">
    <name type="scientific">Methylobacterium trifolii</name>
    <dbReference type="NCBI Taxonomy" id="1003092"/>
    <lineage>
        <taxon>Bacteria</taxon>
        <taxon>Pseudomonadati</taxon>
        <taxon>Pseudomonadota</taxon>
        <taxon>Alphaproteobacteria</taxon>
        <taxon>Hyphomicrobiales</taxon>
        <taxon>Methylobacteriaceae</taxon>
        <taxon>Methylobacterium</taxon>
    </lineage>
</organism>
<dbReference type="PANTHER" id="PTHR12526">
    <property type="entry name" value="GLYCOSYLTRANSFERASE"/>
    <property type="match status" value="1"/>
</dbReference>
<sequence length="398" mass="43223">MTPEIVQVVQEFSTAGGAETVAYELARAFAKVGVPNCVLAGVARGRVESATTVQIVAGWLGRIPLRGRLRYLARTGVMPLFTVAATVALRRHRDAVVVSHGDSLKGDILVVHAVNAASLAEKRRGGDWRWRLNPMHAWVGLRDHLMIGGLRYRTYVAVSDRVSTELQQHYRVPEDRIRVIPNGIDLARFRREPEAGRAIRREFGIPPEARLLVFAGHEFARKGLSHVIGALERMPADTWLLVVGSDNPAPYRRLAQSAADRLVFAGHRTDMPAIYAAADAFVLPTAYETFSLVCMEAMACGLPVFATRVGGIEDYLVDGQSGFGILPESADIADKLAHAFADPALMERLGAGARETASRFGWDRVAQIYLGLIAEVRAAKRAGAPAGPAVASRPQPIL</sequence>
<keyword evidence="6" id="KW-1185">Reference proteome</keyword>
<accession>A0ABQ4U1C2</accession>
<evidence type="ECO:0000313" key="6">
    <source>
        <dbReference type="Proteomes" id="UP001055057"/>
    </source>
</evidence>
<dbReference type="Pfam" id="PF00534">
    <property type="entry name" value="Glycos_transf_1"/>
    <property type="match status" value="1"/>
</dbReference>
<evidence type="ECO:0000259" key="4">
    <source>
        <dbReference type="Pfam" id="PF13439"/>
    </source>
</evidence>
<dbReference type="SUPFAM" id="SSF53756">
    <property type="entry name" value="UDP-Glycosyltransferase/glycogen phosphorylase"/>
    <property type="match status" value="1"/>
</dbReference>
<dbReference type="EMBL" id="BPRB01000151">
    <property type="protein sequence ID" value="GJE60634.1"/>
    <property type="molecule type" value="Genomic_DNA"/>
</dbReference>
<name>A0ABQ4U1C2_9HYPH</name>
<feature type="domain" description="Glycosyl transferase family 1" evidence="3">
    <location>
        <begin position="198"/>
        <end position="355"/>
    </location>
</feature>
<evidence type="ECO:0000256" key="1">
    <source>
        <dbReference type="ARBA" id="ARBA00022676"/>
    </source>
</evidence>
<dbReference type="InterPro" id="IPR028098">
    <property type="entry name" value="Glyco_trans_4-like_N"/>
</dbReference>
<evidence type="ECO:0000313" key="5">
    <source>
        <dbReference type="EMBL" id="GJE60634.1"/>
    </source>
</evidence>
<proteinExistence type="predicted"/>
<dbReference type="PANTHER" id="PTHR12526:SF510">
    <property type="entry name" value="D-INOSITOL 3-PHOSPHATE GLYCOSYLTRANSFERASE"/>
    <property type="match status" value="1"/>
</dbReference>
<feature type="domain" description="Glycosyltransferase subfamily 4-like N-terminal" evidence="4">
    <location>
        <begin position="16"/>
        <end position="188"/>
    </location>
</feature>
<reference evidence="5" key="1">
    <citation type="journal article" date="2021" name="Front. Microbiol.">
        <title>Comprehensive Comparative Genomics and Phenotyping of Methylobacterium Species.</title>
        <authorList>
            <person name="Alessa O."/>
            <person name="Ogura Y."/>
            <person name="Fujitani Y."/>
            <person name="Takami H."/>
            <person name="Hayashi T."/>
            <person name="Sahin N."/>
            <person name="Tani A."/>
        </authorList>
    </citation>
    <scope>NUCLEOTIDE SEQUENCE</scope>
    <source>
        <strain evidence="5">DSM 23632</strain>
    </source>
</reference>
<keyword evidence="1" id="KW-0328">Glycosyltransferase</keyword>
<dbReference type="Pfam" id="PF13439">
    <property type="entry name" value="Glyco_transf_4"/>
    <property type="match status" value="1"/>
</dbReference>
<evidence type="ECO:0000259" key="3">
    <source>
        <dbReference type="Pfam" id="PF00534"/>
    </source>
</evidence>
<protein>
    <submittedName>
        <fullName evidence="5">D-inositol-3-phosphate glycosyltransferase</fullName>
    </submittedName>
</protein>
<dbReference type="InterPro" id="IPR001296">
    <property type="entry name" value="Glyco_trans_1"/>
</dbReference>